<sequence>MITIITITIFTTLFSISIAKCRNGKKKEKNSRRTIEIKVANPQIIDLGDKKSKSVELSEKSNEQLSVEENK</sequence>
<organism evidence="2">
    <name type="scientific">Strongyloides stercoralis</name>
    <name type="common">Threadworm</name>
    <dbReference type="NCBI Taxonomy" id="6248"/>
    <lineage>
        <taxon>Eukaryota</taxon>
        <taxon>Metazoa</taxon>
        <taxon>Ecdysozoa</taxon>
        <taxon>Nematoda</taxon>
        <taxon>Chromadorea</taxon>
        <taxon>Rhabditida</taxon>
        <taxon>Tylenchina</taxon>
        <taxon>Panagrolaimomorpha</taxon>
        <taxon>Strongyloidoidea</taxon>
        <taxon>Strongyloididae</taxon>
        <taxon>Strongyloides</taxon>
    </lineage>
</organism>
<proteinExistence type="predicted"/>
<dbReference type="WBParaSite" id="SSTP_0000133200.1">
    <property type="protein sequence ID" value="SSTP_0000133200.1"/>
    <property type="gene ID" value="SSTP_0000133200"/>
</dbReference>
<evidence type="ECO:0000256" key="1">
    <source>
        <dbReference type="SAM" id="SignalP"/>
    </source>
</evidence>
<reference evidence="2" key="1">
    <citation type="submission" date="2015-08" db="UniProtKB">
        <authorList>
            <consortium name="WormBaseParasite"/>
        </authorList>
    </citation>
    <scope>IDENTIFICATION</scope>
</reference>
<accession>A0A0K0DVR6</accession>
<name>A0A0K0DVR6_STRER</name>
<dbReference type="AlphaFoldDB" id="A0A0K0DVR6"/>
<protein>
    <submittedName>
        <fullName evidence="2">Uncharacterized protein</fullName>
    </submittedName>
</protein>
<feature type="signal peptide" evidence="1">
    <location>
        <begin position="1"/>
        <end position="19"/>
    </location>
</feature>
<evidence type="ECO:0000313" key="2">
    <source>
        <dbReference type="WBParaSite" id="SSTP_0000133200.1"/>
    </source>
</evidence>
<feature type="chain" id="PRO_5005327047" evidence="1">
    <location>
        <begin position="20"/>
        <end position="71"/>
    </location>
</feature>
<keyword evidence="1" id="KW-0732">Signal</keyword>